<evidence type="ECO:0000256" key="2">
    <source>
        <dbReference type="ARBA" id="ARBA00022603"/>
    </source>
</evidence>
<sequence>MSLATDYLPVVRLRPVAPRLSAAVEELLGVEVGVRVRAWDGSEAGPDPTSPAAAAGTVVFRSPRALRRIAWAPNELGLVRAFVSGDLDIEGSIVDVLDRPEVIDRFGHHQLAHVPPGAVARAAATVLLEGGLGRPLPPPSTEIPTRRLRLGVHGERLHLHGREQPQLHSRERDAQAISHHYDVGNDFYRLVLGPSMVYSCGYWPSGPDGDLDAAQRGKLDLICRKLGLRPGMRMLDVGCGWGSLAIHAAREYGVEVVGVTLSREQRDLAVERVRREVPGRVEIRLQDYRDVTDGPFDAIASVGMSEHVGRAELAGYADHLADLLVPSGRLLNHAIAAVRPLQPRKRSAPSFIERYIFPDGEILPLSDTVTALQGAGLEVRDDESLREHYGLTLRAWVDNLQAGWDEAVALVGVERARTWLLYLATCALAFERGKVTIHQVLAVKQGPGGRARMGWNRRAWTDSIGD</sequence>
<dbReference type="RefSeq" id="WP_344996277.1">
    <property type="nucleotide sequence ID" value="NZ_BAABFR010000037.1"/>
</dbReference>
<accession>A0ABP8JPW0</accession>
<name>A0ABP8JPW0_9ACTN</name>
<keyword evidence="3" id="KW-0808">Transferase</keyword>
<dbReference type="InterPro" id="IPR029063">
    <property type="entry name" value="SAM-dependent_MTases_sf"/>
</dbReference>
<dbReference type="InterPro" id="IPR003333">
    <property type="entry name" value="CMAS"/>
</dbReference>
<organism evidence="6 7">
    <name type="scientific">Tsukamurella soli</name>
    <dbReference type="NCBI Taxonomy" id="644556"/>
    <lineage>
        <taxon>Bacteria</taxon>
        <taxon>Bacillati</taxon>
        <taxon>Actinomycetota</taxon>
        <taxon>Actinomycetes</taxon>
        <taxon>Mycobacteriales</taxon>
        <taxon>Tsukamurellaceae</taxon>
        <taxon>Tsukamurella</taxon>
    </lineage>
</organism>
<proteinExistence type="inferred from homology"/>
<keyword evidence="7" id="KW-1185">Reference proteome</keyword>
<dbReference type="PIRSF" id="PIRSF003085">
    <property type="entry name" value="CMAS"/>
    <property type="match status" value="1"/>
</dbReference>
<keyword evidence="5" id="KW-0443">Lipid metabolism</keyword>
<dbReference type="InterPro" id="IPR050723">
    <property type="entry name" value="CFA/CMAS"/>
</dbReference>
<dbReference type="SUPFAM" id="SSF53335">
    <property type="entry name" value="S-adenosyl-L-methionine-dependent methyltransferases"/>
    <property type="match status" value="1"/>
</dbReference>
<dbReference type="Gene3D" id="3.40.50.150">
    <property type="entry name" value="Vaccinia Virus protein VP39"/>
    <property type="match status" value="1"/>
</dbReference>
<gene>
    <name evidence="6" type="ORF">GCM10023147_25930</name>
</gene>
<evidence type="ECO:0000313" key="7">
    <source>
        <dbReference type="Proteomes" id="UP001500635"/>
    </source>
</evidence>
<comment type="similarity">
    <text evidence="1">Belongs to the CFA/CMAS family.</text>
</comment>
<evidence type="ECO:0000256" key="5">
    <source>
        <dbReference type="ARBA" id="ARBA00023098"/>
    </source>
</evidence>
<dbReference type="Proteomes" id="UP001500635">
    <property type="component" value="Unassembled WGS sequence"/>
</dbReference>
<keyword evidence="4" id="KW-0949">S-adenosyl-L-methionine</keyword>
<dbReference type="PANTHER" id="PTHR43667:SF1">
    <property type="entry name" value="CYCLOPROPANE-FATTY-ACYL-PHOSPHOLIPID SYNTHASE"/>
    <property type="match status" value="1"/>
</dbReference>
<dbReference type="CDD" id="cd02440">
    <property type="entry name" value="AdoMet_MTases"/>
    <property type="match status" value="1"/>
</dbReference>
<dbReference type="EMBL" id="BAABFR010000037">
    <property type="protein sequence ID" value="GAA4394243.1"/>
    <property type="molecule type" value="Genomic_DNA"/>
</dbReference>
<keyword evidence="2" id="KW-0489">Methyltransferase</keyword>
<evidence type="ECO:0000256" key="3">
    <source>
        <dbReference type="ARBA" id="ARBA00022679"/>
    </source>
</evidence>
<protein>
    <submittedName>
        <fullName evidence="6">Cyclopropane-fatty-acyl-phospholipid synthase family protein</fullName>
    </submittedName>
</protein>
<dbReference type="PANTHER" id="PTHR43667">
    <property type="entry name" value="CYCLOPROPANE-FATTY-ACYL-PHOSPHOLIPID SYNTHASE"/>
    <property type="match status" value="1"/>
</dbReference>
<evidence type="ECO:0000313" key="6">
    <source>
        <dbReference type="EMBL" id="GAA4394243.1"/>
    </source>
</evidence>
<evidence type="ECO:0000256" key="4">
    <source>
        <dbReference type="ARBA" id="ARBA00022691"/>
    </source>
</evidence>
<reference evidence="7" key="1">
    <citation type="journal article" date="2019" name="Int. J. Syst. Evol. Microbiol.">
        <title>The Global Catalogue of Microorganisms (GCM) 10K type strain sequencing project: providing services to taxonomists for standard genome sequencing and annotation.</title>
        <authorList>
            <consortium name="The Broad Institute Genomics Platform"/>
            <consortium name="The Broad Institute Genome Sequencing Center for Infectious Disease"/>
            <person name="Wu L."/>
            <person name="Ma J."/>
        </authorList>
    </citation>
    <scope>NUCLEOTIDE SEQUENCE [LARGE SCALE GENOMIC DNA]</scope>
    <source>
        <strain evidence="7">JCM 17688</strain>
    </source>
</reference>
<comment type="caution">
    <text evidence="6">The sequence shown here is derived from an EMBL/GenBank/DDBJ whole genome shotgun (WGS) entry which is preliminary data.</text>
</comment>
<dbReference type="Pfam" id="PF02353">
    <property type="entry name" value="CMAS"/>
    <property type="match status" value="1"/>
</dbReference>
<evidence type="ECO:0000256" key="1">
    <source>
        <dbReference type="ARBA" id="ARBA00010815"/>
    </source>
</evidence>